<reference evidence="2" key="1">
    <citation type="journal article" date="2023" name="DNA Res.">
        <title>Chromosome-level genome assembly of Phrynocephalus forsythii using third-generation DNA sequencing and Hi-C analysis.</title>
        <authorList>
            <person name="Qi Y."/>
            <person name="Zhao W."/>
            <person name="Zhao Y."/>
            <person name="Niu C."/>
            <person name="Cao S."/>
            <person name="Zhang Y."/>
        </authorList>
    </citation>
    <scope>NUCLEOTIDE SEQUENCE</scope>
    <source>
        <tissue evidence="2">Muscle</tissue>
    </source>
</reference>
<evidence type="ECO:0000256" key="1">
    <source>
        <dbReference type="SAM" id="MobiDB-lite"/>
    </source>
</evidence>
<gene>
    <name evidence="2" type="ORF">JRQ81_010190</name>
</gene>
<feature type="compositionally biased region" description="Basic and acidic residues" evidence="1">
    <location>
        <begin position="35"/>
        <end position="45"/>
    </location>
</feature>
<protein>
    <submittedName>
        <fullName evidence="2">Uncharacterized protein</fullName>
    </submittedName>
</protein>
<comment type="caution">
    <text evidence="2">The sequence shown here is derived from an EMBL/GenBank/DDBJ whole genome shotgun (WGS) entry which is preliminary data.</text>
</comment>
<evidence type="ECO:0000313" key="3">
    <source>
        <dbReference type="Proteomes" id="UP001142489"/>
    </source>
</evidence>
<organism evidence="2 3">
    <name type="scientific">Phrynocephalus forsythii</name>
    <dbReference type="NCBI Taxonomy" id="171643"/>
    <lineage>
        <taxon>Eukaryota</taxon>
        <taxon>Metazoa</taxon>
        <taxon>Chordata</taxon>
        <taxon>Craniata</taxon>
        <taxon>Vertebrata</taxon>
        <taxon>Euteleostomi</taxon>
        <taxon>Lepidosauria</taxon>
        <taxon>Squamata</taxon>
        <taxon>Bifurcata</taxon>
        <taxon>Unidentata</taxon>
        <taxon>Episquamata</taxon>
        <taxon>Toxicofera</taxon>
        <taxon>Iguania</taxon>
        <taxon>Acrodonta</taxon>
        <taxon>Agamidae</taxon>
        <taxon>Agaminae</taxon>
        <taxon>Phrynocephalus</taxon>
    </lineage>
</organism>
<proteinExistence type="predicted"/>
<dbReference type="Proteomes" id="UP001142489">
    <property type="component" value="Unassembled WGS sequence"/>
</dbReference>
<dbReference type="AlphaFoldDB" id="A0A9Q0X863"/>
<sequence>MLIVEDMMGPIPNADGNVTKKNKVQTKGVSNDLTLLKDRKDETRKKKERKLKVLQVPTASGYDGKHEKKKKQKRKDRKSGELQKHTEGESSLKRAMLKKEGKDDVHPLPQSCVI</sequence>
<evidence type="ECO:0000313" key="2">
    <source>
        <dbReference type="EMBL" id="KAJ7305824.1"/>
    </source>
</evidence>
<dbReference type="EMBL" id="JAPFRF010000021">
    <property type="protein sequence ID" value="KAJ7305824.1"/>
    <property type="molecule type" value="Genomic_DNA"/>
</dbReference>
<keyword evidence="3" id="KW-1185">Reference proteome</keyword>
<feature type="compositionally biased region" description="Basic residues" evidence="1">
    <location>
        <begin position="67"/>
        <end position="77"/>
    </location>
</feature>
<feature type="compositionally biased region" description="Basic and acidic residues" evidence="1">
    <location>
        <begin position="78"/>
        <end position="106"/>
    </location>
</feature>
<name>A0A9Q0X863_9SAUR</name>
<feature type="region of interest" description="Disordered" evidence="1">
    <location>
        <begin position="1"/>
        <end position="114"/>
    </location>
</feature>
<accession>A0A9Q0X863</accession>